<accession>A0A0L7R380</accession>
<keyword evidence="2" id="KW-0090">Biological rhythms</keyword>
<organism evidence="4 5">
    <name type="scientific">Habropoda laboriosa</name>
    <dbReference type="NCBI Taxonomy" id="597456"/>
    <lineage>
        <taxon>Eukaryota</taxon>
        <taxon>Metazoa</taxon>
        <taxon>Ecdysozoa</taxon>
        <taxon>Arthropoda</taxon>
        <taxon>Hexapoda</taxon>
        <taxon>Insecta</taxon>
        <taxon>Pterygota</taxon>
        <taxon>Neoptera</taxon>
        <taxon>Endopterygota</taxon>
        <taxon>Hymenoptera</taxon>
        <taxon>Apocrita</taxon>
        <taxon>Aculeata</taxon>
        <taxon>Apoidea</taxon>
        <taxon>Anthophila</taxon>
        <taxon>Apidae</taxon>
        <taxon>Habropoda</taxon>
    </lineage>
</organism>
<dbReference type="InterPro" id="IPR038606">
    <property type="entry name" value="To_sf"/>
</dbReference>
<keyword evidence="5" id="KW-1185">Reference proteome</keyword>
<dbReference type="PANTHER" id="PTHR11008">
    <property type="entry name" value="PROTEIN TAKEOUT-LIKE PROTEIN"/>
    <property type="match status" value="1"/>
</dbReference>
<dbReference type="GO" id="GO:0005615">
    <property type="term" value="C:extracellular space"/>
    <property type="evidence" value="ECO:0007669"/>
    <property type="project" value="TreeGrafter"/>
</dbReference>
<dbReference type="FunFam" id="3.15.10.30:FF:000001">
    <property type="entry name" value="Takeout-like protein 1"/>
    <property type="match status" value="1"/>
</dbReference>
<dbReference type="EMBL" id="KQ414663">
    <property type="protein sequence ID" value="KOC65293.1"/>
    <property type="molecule type" value="Genomic_DNA"/>
</dbReference>
<evidence type="ECO:0000256" key="1">
    <source>
        <dbReference type="ARBA" id="ARBA00022729"/>
    </source>
</evidence>
<evidence type="ECO:0000256" key="2">
    <source>
        <dbReference type="ARBA" id="ARBA00023108"/>
    </source>
</evidence>
<gene>
    <name evidence="4" type="ORF">WH47_09872</name>
</gene>
<dbReference type="Proteomes" id="UP000053825">
    <property type="component" value="Unassembled WGS sequence"/>
</dbReference>
<name>A0A0L7R380_9HYME</name>
<dbReference type="Pfam" id="PF06585">
    <property type="entry name" value="JHBP"/>
    <property type="match status" value="1"/>
</dbReference>
<dbReference type="OrthoDB" id="8190514at2759"/>
<keyword evidence="1" id="KW-0732">Signal</keyword>
<dbReference type="GO" id="GO:0007623">
    <property type="term" value="P:circadian rhythm"/>
    <property type="evidence" value="ECO:0007669"/>
    <property type="project" value="UniProtKB-ARBA"/>
</dbReference>
<sequence>MEKTSIIGTFVMVTTLAMVIAVDLPNNWRICDRSLPLDRYSKCVSDSARDAIVSLAGGLKSFKILPIEPLAVDSVKIGESQGSVTLRQEYRNIKLHGLTKNLEVKNYNIDLDKCLLTSDSFNPQVDFVADYKVDGRVLLLPVRGSGKSNITMYDLKSHNDIYCEKYEKNGETYFKVKKFIVKFNPARVTLRFENLFDGDTVLGEQMNRFINENSDLLFKELQAPYEETFGLVFASISNNIFSRVPFNKIFPPP</sequence>
<proteinExistence type="inferred from homology"/>
<dbReference type="PANTHER" id="PTHR11008:SF32">
    <property type="entry name" value="CIRCADIAN CLOCK-CONTROLLED PROTEIN DAYWAKE-RELATED"/>
    <property type="match status" value="1"/>
</dbReference>
<dbReference type="AlphaFoldDB" id="A0A0L7R380"/>
<dbReference type="SMART" id="SM00700">
    <property type="entry name" value="JHBP"/>
    <property type="match status" value="1"/>
</dbReference>
<protein>
    <submittedName>
        <fullName evidence="4">Protein takeout</fullName>
    </submittedName>
</protein>
<dbReference type="InterPro" id="IPR010562">
    <property type="entry name" value="Haemolymph_juvenile_hormone-bd"/>
</dbReference>
<evidence type="ECO:0000313" key="5">
    <source>
        <dbReference type="Proteomes" id="UP000053825"/>
    </source>
</evidence>
<comment type="similarity">
    <text evidence="3">Belongs to the TO family.</text>
</comment>
<evidence type="ECO:0000313" key="4">
    <source>
        <dbReference type="EMBL" id="KOC65293.1"/>
    </source>
</evidence>
<dbReference type="Gene3D" id="3.15.10.30">
    <property type="entry name" value="Haemolymph juvenile hormone binding protein"/>
    <property type="match status" value="1"/>
</dbReference>
<dbReference type="STRING" id="597456.A0A0L7R380"/>
<reference evidence="4 5" key="1">
    <citation type="submission" date="2015-07" db="EMBL/GenBank/DDBJ databases">
        <title>The genome of Habropoda laboriosa.</title>
        <authorList>
            <person name="Pan H."/>
            <person name="Kapheim K."/>
        </authorList>
    </citation>
    <scope>NUCLEOTIDE SEQUENCE [LARGE SCALE GENOMIC DNA]</scope>
    <source>
        <strain evidence="4">0110345459</strain>
    </source>
</reference>
<evidence type="ECO:0000256" key="3">
    <source>
        <dbReference type="ARBA" id="ARBA00060902"/>
    </source>
</evidence>